<dbReference type="Proteomes" id="UP001314166">
    <property type="component" value="Unassembled WGS sequence"/>
</dbReference>
<feature type="DNA-binding region" description="H-T-H motif" evidence="2">
    <location>
        <begin position="30"/>
        <end position="49"/>
    </location>
</feature>
<keyword evidence="5" id="KW-1185">Reference proteome</keyword>
<keyword evidence="1 2" id="KW-0238">DNA-binding</keyword>
<evidence type="ECO:0000256" key="2">
    <source>
        <dbReference type="PROSITE-ProRule" id="PRU00335"/>
    </source>
</evidence>
<accession>A0ABM9MUG9</accession>
<proteinExistence type="predicted"/>
<feature type="domain" description="HTH tetR-type" evidence="3">
    <location>
        <begin position="7"/>
        <end position="67"/>
    </location>
</feature>
<evidence type="ECO:0000256" key="1">
    <source>
        <dbReference type="ARBA" id="ARBA00023125"/>
    </source>
</evidence>
<dbReference type="PROSITE" id="PS50977">
    <property type="entry name" value="HTH_TETR_2"/>
    <property type="match status" value="1"/>
</dbReference>
<protein>
    <submittedName>
        <fullName evidence="4">AcrR family</fullName>
    </submittedName>
</protein>
<organism evidence="4 5">
    <name type="scientific">Fructobacillus evanidus</name>
    <dbReference type="NCBI Taxonomy" id="3064281"/>
    <lineage>
        <taxon>Bacteria</taxon>
        <taxon>Bacillati</taxon>
        <taxon>Bacillota</taxon>
        <taxon>Bacilli</taxon>
        <taxon>Lactobacillales</taxon>
        <taxon>Lactobacillaceae</taxon>
        <taxon>Fructobacillus</taxon>
    </lineage>
</organism>
<evidence type="ECO:0000259" key="3">
    <source>
        <dbReference type="PROSITE" id="PS50977"/>
    </source>
</evidence>
<evidence type="ECO:0000313" key="5">
    <source>
        <dbReference type="Proteomes" id="UP001314166"/>
    </source>
</evidence>
<sequence>MASKNYELMHHHIMETTAGLLTTVPFSKLTVKQICEAANINRNTFYRHFVDKFALLEFMLTEAITRLFAQVDLADFRVHPFQIIAAMEFSTPMSALDFQLDDSLFQDIFDSLIFKVLRQLTDDQEFIWSLGNMYIIRLWNHNLEKPYTLHEGYPIFDRMFNERKFPDSDVESR</sequence>
<dbReference type="InterPro" id="IPR009057">
    <property type="entry name" value="Homeodomain-like_sf"/>
</dbReference>
<dbReference type="InterPro" id="IPR001647">
    <property type="entry name" value="HTH_TetR"/>
</dbReference>
<comment type="caution">
    <text evidence="4">The sequence shown here is derived from an EMBL/GenBank/DDBJ whole genome shotgun (WGS) entry which is preliminary data.</text>
</comment>
<dbReference type="InterPro" id="IPR050624">
    <property type="entry name" value="HTH-type_Tx_Regulator"/>
</dbReference>
<dbReference type="SUPFAM" id="SSF46689">
    <property type="entry name" value="Homeodomain-like"/>
    <property type="match status" value="1"/>
</dbReference>
<dbReference type="EMBL" id="CAUZMB010000004">
    <property type="protein sequence ID" value="CAK1240847.1"/>
    <property type="molecule type" value="Genomic_DNA"/>
</dbReference>
<dbReference type="RefSeq" id="WP_338344387.1">
    <property type="nucleotide sequence ID" value="NZ_CAUZLM010000005.1"/>
</dbReference>
<dbReference type="Gene3D" id="1.10.357.10">
    <property type="entry name" value="Tetracycline Repressor, domain 2"/>
    <property type="match status" value="1"/>
</dbReference>
<dbReference type="Pfam" id="PF00440">
    <property type="entry name" value="TetR_N"/>
    <property type="match status" value="1"/>
</dbReference>
<dbReference type="PANTHER" id="PTHR43479">
    <property type="entry name" value="ACREF/ENVCD OPERON REPRESSOR-RELATED"/>
    <property type="match status" value="1"/>
</dbReference>
<name>A0ABM9MUG9_9LACO</name>
<reference evidence="4 5" key="1">
    <citation type="submission" date="2023-10" db="EMBL/GenBank/DDBJ databases">
        <authorList>
            <person name="Botero Cardona J."/>
        </authorList>
    </citation>
    <scope>NUCLEOTIDE SEQUENCE [LARGE SCALE GENOMIC DNA]</scope>
    <source>
        <strain evidence="4 5">R-55214</strain>
    </source>
</reference>
<dbReference type="PANTHER" id="PTHR43479:SF7">
    <property type="entry name" value="TETR-FAMILY TRANSCRIPTIONAL REGULATOR"/>
    <property type="match status" value="1"/>
</dbReference>
<gene>
    <name evidence="4" type="ORF">R55214_HHFBAMCI_00814</name>
</gene>
<evidence type="ECO:0000313" key="4">
    <source>
        <dbReference type="EMBL" id="CAK1240847.1"/>
    </source>
</evidence>